<name>A0A1G2G7I9_9BACT</name>
<evidence type="ECO:0000256" key="1">
    <source>
        <dbReference type="SAM" id="MobiDB-lite"/>
    </source>
</evidence>
<sequence length="90" mass="9357">MNKNRAILLVLCLIIVAGYIVLGRPAKDATQPLSNTSSASSTQTTSGISTDTAALEADLDTAVPRDLGKGFDDINLEIEGALSEKGVLPQ</sequence>
<feature type="region of interest" description="Disordered" evidence="1">
    <location>
        <begin position="28"/>
        <end position="51"/>
    </location>
</feature>
<evidence type="ECO:0000313" key="2">
    <source>
        <dbReference type="EMBL" id="OGZ46157.1"/>
    </source>
</evidence>
<gene>
    <name evidence="2" type="ORF">A2756_06125</name>
</gene>
<dbReference type="Proteomes" id="UP000177785">
    <property type="component" value="Unassembled WGS sequence"/>
</dbReference>
<protein>
    <submittedName>
        <fullName evidence="2">Uncharacterized protein</fullName>
    </submittedName>
</protein>
<evidence type="ECO:0000313" key="3">
    <source>
        <dbReference type="Proteomes" id="UP000177785"/>
    </source>
</evidence>
<comment type="caution">
    <text evidence="2">The sequence shown here is derived from an EMBL/GenBank/DDBJ whole genome shotgun (WGS) entry which is preliminary data.</text>
</comment>
<dbReference type="EMBL" id="MHNL01000001">
    <property type="protein sequence ID" value="OGZ46157.1"/>
    <property type="molecule type" value="Genomic_DNA"/>
</dbReference>
<accession>A0A1G2G7I9</accession>
<dbReference type="STRING" id="1802115.A2756_06125"/>
<organism evidence="2 3">
    <name type="scientific">Candidatus Ryanbacteria bacterium RIFCSPHIGHO2_01_FULL_48_27</name>
    <dbReference type="NCBI Taxonomy" id="1802115"/>
    <lineage>
        <taxon>Bacteria</taxon>
        <taxon>Candidatus Ryaniibacteriota</taxon>
    </lineage>
</organism>
<proteinExistence type="predicted"/>
<reference evidence="2 3" key="1">
    <citation type="journal article" date="2016" name="Nat. Commun.">
        <title>Thousands of microbial genomes shed light on interconnected biogeochemical processes in an aquifer system.</title>
        <authorList>
            <person name="Anantharaman K."/>
            <person name="Brown C.T."/>
            <person name="Hug L.A."/>
            <person name="Sharon I."/>
            <person name="Castelle C.J."/>
            <person name="Probst A.J."/>
            <person name="Thomas B.C."/>
            <person name="Singh A."/>
            <person name="Wilkins M.J."/>
            <person name="Karaoz U."/>
            <person name="Brodie E.L."/>
            <person name="Williams K.H."/>
            <person name="Hubbard S.S."/>
            <person name="Banfield J.F."/>
        </authorList>
    </citation>
    <scope>NUCLEOTIDE SEQUENCE [LARGE SCALE GENOMIC DNA]</scope>
</reference>
<dbReference type="AlphaFoldDB" id="A0A1G2G7I9"/>
<feature type="compositionally biased region" description="Low complexity" evidence="1">
    <location>
        <begin position="30"/>
        <end position="51"/>
    </location>
</feature>